<keyword evidence="10" id="KW-0255">Endonuclease</keyword>
<keyword evidence="11" id="KW-0378">Hydrolase</keyword>
<evidence type="ECO:0000259" key="14">
    <source>
        <dbReference type="PROSITE" id="PS52020"/>
    </source>
</evidence>
<dbReference type="GO" id="GO:0016779">
    <property type="term" value="F:nucleotidyltransferase activity"/>
    <property type="evidence" value="ECO:0007669"/>
    <property type="project" value="UniProtKB-KW"/>
</dbReference>
<evidence type="ECO:0000256" key="2">
    <source>
        <dbReference type="ARBA" id="ARBA00014531"/>
    </source>
</evidence>
<dbReference type="GO" id="GO:0000166">
    <property type="term" value="F:nucleotide binding"/>
    <property type="evidence" value="ECO:0007669"/>
    <property type="project" value="UniProtKB-KW"/>
</dbReference>
<evidence type="ECO:0000256" key="13">
    <source>
        <dbReference type="ARBA" id="ARBA00023125"/>
    </source>
</evidence>
<evidence type="ECO:0000256" key="10">
    <source>
        <dbReference type="ARBA" id="ARBA00022759"/>
    </source>
</evidence>
<evidence type="ECO:0000256" key="11">
    <source>
        <dbReference type="ARBA" id="ARBA00022801"/>
    </source>
</evidence>
<evidence type="ECO:0000256" key="4">
    <source>
        <dbReference type="ARBA" id="ARBA00022679"/>
    </source>
</evidence>
<keyword evidence="13" id="KW-0238">DNA-binding</keyword>
<dbReference type="InterPro" id="IPR049912">
    <property type="entry name" value="CRESS_DNA_REP"/>
</dbReference>
<keyword evidence="12" id="KW-0190">Covalent protein-DNA linkage</keyword>
<dbReference type="GO" id="GO:0046872">
    <property type="term" value="F:metal ion binding"/>
    <property type="evidence" value="ECO:0007669"/>
    <property type="project" value="UniProtKB-KW"/>
</dbReference>
<dbReference type="Gene3D" id="3.40.50.300">
    <property type="entry name" value="P-loop containing nucleotide triphosphate hydrolases"/>
    <property type="match status" value="1"/>
</dbReference>
<dbReference type="PRINTS" id="PR00228">
    <property type="entry name" value="GEMCOATCLVL1"/>
</dbReference>
<comment type="subcellular location">
    <subcellularLocation>
        <location evidence="1">Host nucleus</location>
    </subcellularLocation>
</comment>
<keyword evidence="6" id="KW-0235">DNA replication</keyword>
<keyword evidence="5" id="KW-0548">Nucleotidyltransferase</keyword>
<dbReference type="GO" id="GO:0042025">
    <property type="term" value="C:host cell nucleus"/>
    <property type="evidence" value="ECO:0007669"/>
    <property type="project" value="UniProtKB-SubCell"/>
</dbReference>
<keyword evidence="8" id="KW-0479">Metal-binding</keyword>
<name>A0A8F5MLB1_9VIRU</name>
<dbReference type="SUPFAM" id="SSF55464">
    <property type="entry name" value="Origin of replication-binding domain, RBD-like"/>
    <property type="match status" value="1"/>
</dbReference>
<evidence type="ECO:0000313" key="15">
    <source>
        <dbReference type="EMBL" id="QXN75661.1"/>
    </source>
</evidence>
<dbReference type="GO" id="GO:0016888">
    <property type="term" value="F:DNA endonuclease activity, producing 5'-phosphomonoesters"/>
    <property type="evidence" value="ECO:0007669"/>
    <property type="project" value="InterPro"/>
</dbReference>
<protein>
    <recommendedName>
        <fullName evidence="2">Replication-associated protein</fullName>
    </recommendedName>
</protein>
<evidence type="ECO:0000256" key="7">
    <source>
        <dbReference type="ARBA" id="ARBA00022722"/>
    </source>
</evidence>
<dbReference type="GO" id="GO:0005198">
    <property type="term" value="F:structural molecule activity"/>
    <property type="evidence" value="ECO:0007669"/>
    <property type="project" value="InterPro"/>
</dbReference>
<dbReference type="EMBL" id="MW678973">
    <property type="protein sequence ID" value="QXN75661.1"/>
    <property type="molecule type" value="Genomic_DNA"/>
</dbReference>
<evidence type="ECO:0000256" key="8">
    <source>
        <dbReference type="ARBA" id="ARBA00022723"/>
    </source>
</evidence>
<feature type="domain" description="CRESS-DNA virus Rep endonuclease" evidence="14">
    <location>
        <begin position="4"/>
        <end position="105"/>
    </location>
</feature>
<evidence type="ECO:0000256" key="1">
    <source>
        <dbReference type="ARBA" id="ARBA00004147"/>
    </source>
</evidence>
<dbReference type="InterPro" id="IPR027417">
    <property type="entry name" value="P-loop_NTPase"/>
</dbReference>
<organism evidence="15">
    <name type="scientific">Genomoviridae sp</name>
    <dbReference type="NCBI Taxonomy" id="2202565"/>
    <lineage>
        <taxon>Viruses</taxon>
        <taxon>Monodnaviria</taxon>
        <taxon>Shotokuvirae</taxon>
        <taxon>Cressdnaviricota</taxon>
        <taxon>Repensiviricetes</taxon>
        <taxon>Geplafuvirales</taxon>
        <taxon>Genomoviridae</taxon>
    </lineage>
</organism>
<dbReference type="InterPro" id="IPR001301">
    <property type="entry name" value="Gemini_AL1_CLV"/>
</dbReference>
<evidence type="ECO:0000256" key="9">
    <source>
        <dbReference type="ARBA" id="ARBA00022741"/>
    </source>
</evidence>
<proteinExistence type="predicted"/>
<reference evidence="15" key="1">
    <citation type="submission" date="2021-02" db="EMBL/GenBank/DDBJ databases">
        <title>Agricultural practices are the primary influencer of seasonal variation in a dryland aerobiome.</title>
        <authorList>
            <person name="Finn D.R."/>
            <person name="Maldonado J."/>
            <person name="Schmidlin K."/>
            <person name="Kraberger S."/>
            <person name="Fontenele R.S."/>
            <person name="Herckes P."/>
            <person name="Fraser M."/>
            <person name="Garcia-Pichel F."/>
            <person name="Varsani A."/>
        </authorList>
    </citation>
    <scope>NUCLEOTIDE SEQUENCE</scope>
    <source>
        <strain evidence="15">D4_1273</strain>
    </source>
</reference>
<evidence type="ECO:0000256" key="6">
    <source>
        <dbReference type="ARBA" id="ARBA00022705"/>
    </source>
</evidence>
<evidence type="ECO:0000256" key="12">
    <source>
        <dbReference type="ARBA" id="ARBA00023124"/>
    </source>
</evidence>
<dbReference type="GO" id="GO:0006260">
    <property type="term" value="P:DNA replication"/>
    <property type="evidence" value="ECO:0007669"/>
    <property type="project" value="UniProtKB-KW"/>
</dbReference>
<keyword evidence="3" id="KW-1048">Host nucleus</keyword>
<dbReference type="Gene3D" id="3.40.1310.20">
    <property type="match status" value="1"/>
</dbReference>
<keyword evidence="9" id="KW-0547">Nucleotide-binding</keyword>
<keyword evidence="7" id="KW-0540">Nuclease</keyword>
<accession>A0A8F5MLB1</accession>
<evidence type="ECO:0000256" key="3">
    <source>
        <dbReference type="ARBA" id="ARBA00022562"/>
    </source>
</evidence>
<dbReference type="PROSITE" id="PS52020">
    <property type="entry name" value="CRESS_DNA_REP"/>
    <property type="match status" value="1"/>
</dbReference>
<dbReference type="InterPro" id="IPR022692">
    <property type="entry name" value="Gemini_AL1_REP_central"/>
</dbReference>
<dbReference type="Pfam" id="PF08283">
    <property type="entry name" value="Gemini_AL1_M"/>
    <property type="match status" value="1"/>
</dbReference>
<sequence length="339" mass="38041">MSFTFNSRYVLLTYAQSGDLSEWSVLEHISGLGAECIIGREDHVDEGTHLHVFCDFGRKFRSRRSDVFDVDGRHPNIVPSRGRAEFGWDYAVKDGNVVAGGLGRPGSGGLPSAPNKWSEIVGAESREEFLRLVQQLDPKSFVLRHRELLDYADRYYAEEREPYVGPDGIEFDLGMVPDLAGWRAESLGDDPIEAGRSRSLVLYGASRLGKTLWARSLGSHVYIMGILSGATLLRDMPDAEYAVFDDMRGGIAMFPSFKEWLGAQSVVTVKKLYRDPVQVKWGRPCIWLANSDPRDQLKADITDHTAKGRVDLIYEDIAWLEANCTFVELKEPIFRASTE</sequence>
<dbReference type="GO" id="GO:0003677">
    <property type="term" value="F:DNA binding"/>
    <property type="evidence" value="ECO:0007669"/>
    <property type="project" value="UniProtKB-KW"/>
</dbReference>
<evidence type="ECO:0000256" key="5">
    <source>
        <dbReference type="ARBA" id="ARBA00022695"/>
    </source>
</evidence>
<keyword evidence="4" id="KW-0808">Transferase</keyword>